<dbReference type="EMBL" id="BK015779">
    <property type="protein sequence ID" value="DAE24651.1"/>
    <property type="molecule type" value="Genomic_DNA"/>
</dbReference>
<evidence type="ECO:0000313" key="1">
    <source>
        <dbReference type="EMBL" id="DAE24651.1"/>
    </source>
</evidence>
<name>A0A8S5R0M8_9CAUD</name>
<evidence type="ECO:0008006" key="2">
    <source>
        <dbReference type="Google" id="ProtNLM"/>
    </source>
</evidence>
<reference evidence="1" key="1">
    <citation type="journal article" date="2021" name="Proc. Natl. Acad. Sci. U.S.A.">
        <title>A Catalog of Tens of Thousands of Viruses from Human Metagenomes Reveals Hidden Associations with Chronic Diseases.</title>
        <authorList>
            <person name="Tisza M.J."/>
            <person name="Buck C.B."/>
        </authorList>
    </citation>
    <scope>NUCLEOTIDE SEQUENCE</scope>
    <source>
        <strain evidence="1">CtPVE25</strain>
    </source>
</reference>
<dbReference type="Pfam" id="PF16478">
    <property type="entry name" value="DUF5055"/>
    <property type="match status" value="1"/>
</dbReference>
<organism evidence="1">
    <name type="scientific">Myoviridae sp. ctPVE25</name>
    <dbReference type="NCBI Taxonomy" id="2826649"/>
    <lineage>
        <taxon>Viruses</taxon>
        <taxon>Duplodnaviria</taxon>
        <taxon>Heunggongvirae</taxon>
        <taxon>Uroviricota</taxon>
        <taxon>Caudoviricetes</taxon>
    </lineage>
</organism>
<accession>A0A8S5R0M8</accession>
<sequence length="113" mass="12866">MAKQLTINDPITGVTYTLEYNRKSVEAMEKNGFVAADVERKPMTMLPALFAGAFLAHHRFVKRDVIDSIYARLNHKDELIAALVEMYNEPLLSLLDEPEQEGNEGNLNWKTGW</sequence>
<dbReference type="InterPro" id="IPR032481">
    <property type="entry name" value="DUF5055"/>
</dbReference>
<protein>
    <recommendedName>
        <fullName evidence="2">DUF5055 domain-containing protein</fullName>
    </recommendedName>
</protein>
<proteinExistence type="predicted"/>